<dbReference type="PANTHER" id="PTHR13402">
    <property type="entry name" value="RGPR-RELATED"/>
    <property type="match status" value="1"/>
</dbReference>
<feature type="compositionally biased region" description="Polar residues" evidence="8">
    <location>
        <begin position="1646"/>
        <end position="1659"/>
    </location>
</feature>
<feature type="compositionally biased region" description="Polar residues" evidence="8">
    <location>
        <begin position="639"/>
        <end position="664"/>
    </location>
</feature>
<comment type="subcellular location">
    <subcellularLocation>
        <location evidence="1">Endoplasmic reticulum membrane</location>
        <topology evidence="1">Peripheral membrane protein</topology>
        <orientation evidence="1">Cytoplasmic side</orientation>
    </subcellularLocation>
</comment>
<feature type="region of interest" description="Disordered" evidence="8">
    <location>
        <begin position="131"/>
        <end position="214"/>
    </location>
</feature>
<feature type="compositionally biased region" description="Polar residues" evidence="8">
    <location>
        <begin position="604"/>
        <end position="620"/>
    </location>
</feature>
<feature type="domain" description="Sec16 central conserved" evidence="10">
    <location>
        <begin position="763"/>
        <end position="896"/>
    </location>
</feature>
<feature type="compositionally biased region" description="Low complexity" evidence="8">
    <location>
        <begin position="144"/>
        <end position="157"/>
    </location>
</feature>
<feature type="region of interest" description="Disordered" evidence="8">
    <location>
        <begin position="523"/>
        <end position="724"/>
    </location>
</feature>
<feature type="region of interest" description="Disordered" evidence="8">
    <location>
        <begin position="33"/>
        <end position="69"/>
    </location>
</feature>
<dbReference type="GO" id="GO:0006914">
    <property type="term" value="P:autophagy"/>
    <property type="evidence" value="ECO:0007669"/>
    <property type="project" value="UniProtKB-KW"/>
</dbReference>
<feature type="compositionally biased region" description="Pro residues" evidence="8">
    <location>
        <begin position="253"/>
        <end position="263"/>
    </location>
</feature>
<feature type="compositionally biased region" description="Low complexity" evidence="8">
    <location>
        <begin position="498"/>
        <end position="508"/>
    </location>
</feature>
<feature type="region of interest" description="Disordered" evidence="8">
    <location>
        <begin position="1401"/>
        <end position="1743"/>
    </location>
</feature>
<gene>
    <name evidence="11" type="ORF">FA15DRAFT_752087</name>
</gene>
<keyword evidence="4 7" id="KW-0256">Endoplasmic reticulum</keyword>
<proteinExistence type="inferred from homology"/>
<dbReference type="PANTHER" id="PTHR13402:SF6">
    <property type="entry name" value="SECRETORY 16, ISOFORM I"/>
    <property type="match status" value="1"/>
</dbReference>
<feature type="compositionally biased region" description="Pro residues" evidence="8">
    <location>
        <begin position="666"/>
        <end position="676"/>
    </location>
</feature>
<keyword evidence="7" id="KW-0072">Autophagy</keyword>
<feature type="compositionally biased region" description="Polar residues" evidence="8">
    <location>
        <begin position="1462"/>
        <end position="1479"/>
    </location>
</feature>
<evidence type="ECO:0000313" key="11">
    <source>
        <dbReference type="EMBL" id="TFK29953.1"/>
    </source>
</evidence>
<dbReference type="GO" id="GO:0005789">
    <property type="term" value="C:endoplasmic reticulum membrane"/>
    <property type="evidence" value="ECO:0007669"/>
    <property type="project" value="UniProtKB-SubCell"/>
</dbReference>
<accession>A0A5C3LBY8</accession>
<keyword evidence="7" id="KW-0472">Membrane</keyword>
<comment type="similarity">
    <text evidence="2 7">Belongs to the SEC16 family.</text>
</comment>
<dbReference type="InterPro" id="IPR024340">
    <property type="entry name" value="Sec16_CCD"/>
</dbReference>
<feature type="compositionally biased region" description="Polar residues" evidence="8">
    <location>
        <begin position="1429"/>
        <end position="1451"/>
    </location>
</feature>
<feature type="compositionally biased region" description="Low complexity" evidence="8">
    <location>
        <begin position="1548"/>
        <end position="1557"/>
    </location>
</feature>
<dbReference type="GO" id="GO:0016192">
    <property type="term" value="P:vesicle-mediated transport"/>
    <property type="evidence" value="ECO:0007669"/>
    <property type="project" value="UniProtKB-KW"/>
</dbReference>
<feature type="compositionally biased region" description="Basic and acidic residues" evidence="8">
    <location>
        <begin position="1534"/>
        <end position="1547"/>
    </location>
</feature>
<keyword evidence="5 7" id="KW-0931">ER-Golgi transport</keyword>
<evidence type="ECO:0000256" key="4">
    <source>
        <dbReference type="ARBA" id="ARBA00022824"/>
    </source>
</evidence>
<evidence type="ECO:0000256" key="7">
    <source>
        <dbReference type="RuleBase" id="RU364101"/>
    </source>
</evidence>
<feature type="compositionally biased region" description="Polar residues" evidence="8">
    <location>
        <begin position="175"/>
        <end position="214"/>
    </location>
</feature>
<dbReference type="Proteomes" id="UP000307440">
    <property type="component" value="Unassembled WGS sequence"/>
</dbReference>
<reference evidence="11 12" key="1">
    <citation type="journal article" date="2019" name="Nat. Ecol. Evol.">
        <title>Megaphylogeny resolves global patterns of mushroom evolution.</title>
        <authorList>
            <person name="Varga T."/>
            <person name="Krizsan K."/>
            <person name="Foldi C."/>
            <person name="Dima B."/>
            <person name="Sanchez-Garcia M."/>
            <person name="Sanchez-Ramirez S."/>
            <person name="Szollosi G.J."/>
            <person name="Szarkandi J.G."/>
            <person name="Papp V."/>
            <person name="Albert L."/>
            <person name="Andreopoulos W."/>
            <person name="Angelini C."/>
            <person name="Antonin V."/>
            <person name="Barry K.W."/>
            <person name="Bougher N.L."/>
            <person name="Buchanan P."/>
            <person name="Buyck B."/>
            <person name="Bense V."/>
            <person name="Catcheside P."/>
            <person name="Chovatia M."/>
            <person name="Cooper J."/>
            <person name="Damon W."/>
            <person name="Desjardin D."/>
            <person name="Finy P."/>
            <person name="Geml J."/>
            <person name="Haridas S."/>
            <person name="Hughes K."/>
            <person name="Justo A."/>
            <person name="Karasinski D."/>
            <person name="Kautmanova I."/>
            <person name="Kiss B."/>
            <person name="Kocsube S."/>
            <person name="Kotiranta H."/>
            <person name="LaButti K.M."/>
            <person name="Lechner B.E."/>
            <person name="Liimatainen K."/>
            <person name="Lipzen A."/>
            <person name="Lukacs Z."/>
            <person name="Mihaltcheva S."/>
            <person name="Morgado L.N."/>
            <person name="Niskanen T."/>
            <person name="Noordeloos M.E."/>
            <person name="Ohm R.A."/>
            <person name="Ortiz-Santana B."/>
            <person name="Ovrebo C."/>
            <person name="Racz N."/>
            <person name="Riley R."/>
            <person name="Savchenko A."/>
            <person name="Shiryaev A."/>
            <person name="Soop K."/>
            <person name="Spirin V."/>
            <person name="Szebenyi C."/>
            <person name="Tomsovsky M."/>
            <person name="Tulloss R.E."/>
            <person name="Uehling J."/>
            <person name="Grigoriev I.V."/>
            <person name="Vagvolgyi C."/>
            <person name="Papp T."/>
            <person name="Martin F.M."/>
            <person name="Miettinen O."/>
            <person name="Hibbett D.S."/>
            <person name="Nagy L.G."/>
        </authorList>
    </citation>
    <scope>NUCLEOTIDE SEQUENCE [LARGE SCALE GENOMIC DNA]</scope>
    <source>
        <strain evidence="11 12">CBS 121175</strain>
    </source>
</reference>
<keyword evidence="3 7" id="KW-0813">Transport</keyword>
<keyword evidence="7" id="KW-0653">Protein transport</keyword>
<feature type="compositionally biased region" description="Pro residues" evidence="8">
    <location>
        <begin position="1615"/>
        <end position="1629"/>
    </location>
</feature>
<dbReference type="GO" id="GO:0007030">
    <property type="term" value="P:Golgi organization"/>
    <property type="evidence" value="ECO:0007669"/>
    <property type="project" value="TreeGrafter"/>
</dbReference>
<feature type="compositionally biased region" description="Low complexity" evidence="8">
    <location>
        <begin position="1694"/>
        <end position="1720"/>
    </location>
</feature>
<dbReference type="GO" id="GO:0015031">
    <property type="term" value="P:protein transport"/>
    <property type="evidence" value="ECO:0007669"/>
    <property type="project" value="UniProtKB-KW"/>
</dbReference>
<evidence type="ECO:0000259" key="9">
    <source>
        <dbReference type="Pfam" id="PF12931"/>
    </source>
</evidence>
<feature type="compositionally biased region" description="Polar residues" evidence="8">
    <location>
        <begin position="700"/>
        <end position="709"/>
    </location>
</feature>
<dbReference type="CDD" id="cd09233">
    <property type="entry name" value="ACE1-Sec16-like"/>
    <property type="match status" value="1"/>
</dbReference>
<dbReference type="STRING" id="230819.A0A5C3LBY8"/>
<dbReference type="Gene3D" id="1.25.40.1030">
    <property type="match status" value="1"/>
</dbReference>
<feature type="compositionally biased region" description="Polar residues" evidence="8">
    <location>
        <begin position="316"/>
        <end position="327"/>
    </location>
</feature>
<organism evidence="11 12">
    <name type="scientific">Coprinopsis marcescibilis</name>
    <name type="common">Agaric fungus</name>
    <name type="synonym">Psathyrella marcescibilis</name>
    <dbReference type="NCBI Taxonomy" id="230819"/>
    <lineage>
        <taxon>Eukaryota</taxon>
        <taxon>Fungi</taxon>
        <taxon>Dikarya</taxon>
        <taxon>Basidiomycota</taxon>
        <taxon>Agaricomycotina</taxon>
        <taxon>Agaricomycetes</taxon>
        <taxon>Agaricomycetidae</taxon>
        <taxon>Agaricales</taxon>
        <taxon>Agaricineae</taxon>
        <taxon>Psathyrellaceae</taxon>
        <taxon>Coprinopsis</taxon>
    </lineage>
</organism>
<feature type="compositionally biased region" description="Basic and acidic residues" evidence="8">
    <location>
        <begin position="524"/>
        <end position="535"/>
    </location>
</feature>
<evidence type="ECO:0000256" key="2">
    <source>
        <dbReference type="ARBA" id="ARBA00005927"/>
    </source>
</evidence>
<feature type="compositionally biased region" description="Polar residues" evidence="8">
    <location>
        <begin position="354"/>
        <end position="365"/>
    </location>
</feature>
<dbReference type="Pfam" id="PF12932">
    <property type="entry name" value="Sec16"/>
    <property type="match status" value="1"/>
</dbReference>
<feature type="compositionally biased region" description="Low complexity" evidence="8">
    <location>
        <begin position="366"/>
        <end position="375"/>
    </location>
</feature>
<feature type="region of interest" description="Disordered" evidence="8">
    <location>
        <begin position="1319"/>
        <end position="1339"/>
    </location>
</feature>
<dbReference type="EMBL" id="ML210147">
    <property type="protein sequence ID" value="TFK29953.1"/>
    <property type="molecule type" value="Genomic_DNA"/>
</dbReference>
<evidence type="ECO:0000256" key="8">
    <source>
        <dbReference type="SAM" id="MobiDB-lite"/>
    </source>
</evidence>
<dbReference type="InterPro" id="IPR024298">
    <property type="entry name" value="Sec16_Sec23-bd"/>
</dbReference>
<feature type="domain" description="Sec16 Sec23-binding" evidence="9">
    <location>
        <begin position="970"/>
        <end position="1319"/>
    </location>
</feature>
<keyword evidence="12" id="KW-1185">Reference proteome</keyword>
<dbReference type="OrthoDB" id="8918678at2759"/>
<feature type="region of interest" description="Disordered" evidence="8">
    <location>
        <begin position="251"/>
        <end position="508"/>
    </location>
</feature>
<evidence type="ECO:0000256" key="6">
    <source>
        <dbReference type="ARBA" id="ARBA00024687"/>
    </source>
</evidence>
<evidence type="ECO:0000256" key="5">
    <source>
        <dbReference type="ARBA" id="ARBA00022892"/>
    </source>
</evidence>
<dbReference type="Pfam" id="PF12931">
    <property type="entry name" value="TPR_Sec16"/>
    <property type="match status" value="1"/>
</dbReference>
<dbReference type="GO" id="GO:0070973">
    <property type="term" value="P:protein localization to endoplasmic reticulum exit site"/>
    <property type="evidence" value="ECO:0007669"/>
    <property type="project" value="TreeGrafter"/>
</dbReference>
<feature type="compositionally biased region" description="Polar residues" evidence="8">
    <location>
        <begin position="40"/>
        <end position="63"/>
    </location>
</feature>
<evidence type="ECO:0000256" key="1">
    <source>
        <dbReference type="ARBA" id="ARBA00004397"/>
    </source>
</evidence>
<evidence type="ECO:0000259" key="10">
    <source>
        <dbReference type="Pfam" id="PF12932"/>
    </source>
</evidence>
<name>A0A5C3LBY8_COPMA</name>
<dbReference type="GO" id="GO:0012507">
    <property type="term" value="C:ER to Golgi transport vesicle membrane"/>
    <property type="evidence" value="ECO:0007669"/>
    <property type="project" value="TreeGrafter"/>
</dbReference>
<protein>
    <recommendedName>
        <fullName evidence="7">Protein transport protein sec16</fullName>
    </recommendedName>
</protein>
<comment type="function">
    <text evidence="6 7">Involved in the initiation of assembly of the COPII coat required for the formation of transport vesicles from the endoplasmic reticulum (ER) and the selection of cargo molecules. Also involved in autophagy.</text>
</comment>
<sequence length="1743" mass="184941">MSVPEAAASLFGSEEESADPFAVIGSNATQVNADAPNLFPNDQSSDFLASTQEAHATQPQSQFDPAGYPAYQTAETNASWSQTDVVNEVYQGYSAAGATTGAHYQQATSYSSTHAGTGSAAPQSTYNPSAYLPAAPAPAPPAPASNSNTWSSANSTNVDRYAPSTAPKQPAYQYDYTQPTANTYSQPTANAYSQPTANAYSQPTTNTYSQPTANAYSQPTANAYSQSTTSTYSQYTAPAYPAQPTLVAAPPVGITPPAPPAPKVPITRPKVSNAYDPPFPTTKARRTGRTQAPANTYGVYGGYQPAQQQPPLSPVYATNQFAGQQAHQPPPVAGYSQYSTPPPPAVQRVGPPTRSVSYGNVPNSHSVPQAPVQSQAPPPPAARKMNIGEHRVSTPESRPYAYPHQSPPGPPPARRPTAGGAEHIAPPDPHQNGPIYGSERALSPPQPAEADFFDAQALNREPQHPEAQRQDPDVLNGGPSPELQDPYAHPSTTETVPEAQASESVASEEGFFATGFGAVNGTDVVDHMESNEDPQHYSYPSVPQLPTEPQALRNEFSSPPPPTNFANSPPMNHSRSYSIEKPPSVYEPYAPNRPATLPQRPVSDVQQRTYSPVPEQKTQFSSPPPPSQAAPYDPYAPNTRPTGPTQLPTSVQQRTASPAPSHQFSPPRPPANPIYSPPQTHTRSFNEKPTGVYDPYAPNRSMSLSQQPPIAQARPTDNAPQTYGSTYEPQLLAAAAPLVSKAYAPSPSLVGANDPLARVSARAPIISFGFGGRFVTCFHGAASLSTGFDVALASKNTTAVKLYTLKKLLPQSALSVSEAEYPGPLFGDPGAHSIGLVRSTAAAQAKTKKPRVAQYLEARATEISQGLGYLNPSDRQTAEAKLVLIGLLKIMVENDGKLSGSPSIDSAVRAVLVPRLSSEPAADAAAVPGFSAVGMVDAGESSLYSGRVETTTFEQPISVTNLRPSSLNKIEEYLIRGERKLAYTYALDQRLWAHAMVIASSIDKEAWKDVVNEFIQTELGNFDQGPHSSAPLGVGNPSQRTTSGRDSLRVAYRFFSGQGPTAVQELIPKQSLSKPNALIPPSASLTLQTGVTPRTPAFPPSNFAAPPPDSLSKWREAIAMMIASPPNAEVFAALSALGDQLLSYNWTEAAHVCYLLALPPAPLPPGLGGSGSPNARITLLGSRIPHLTPLFSRNPDNFILTEILEFALSLAPVAKGQESFTGVPHLQPYRLLHAASLAELGYIQEAHNYLEAITAALARGSPYFTPTFIHQLKVLEDRISGVAHSDKSSSWIGGKISKPTINSIGGWLDRRFTELVAGEPETSPAKENGPAEQRPFDGPFNHYSTISTVPSARTSPQPQQQVFKNNYAPVQRTSSAMAISSPYQNHAPIDRAASAIDYLKHNKPGRQSPAPPVPPMPAYASQRGAGLGVNTTQAPFNPAPNSYTPSQSTPTEGEMETPVQPPQASSWWDYSSNEQTPTAENEPGPEPSGEFISLMDSQGFEYAPAPAPARAVPAPSQNRNEEEDAEDLGFGNSKKSEADEGNAEAKKQQPAAASSKPELGSDKKQDGAGGGWLSRWFKASNSNESPGPIKASLGEENSFYYDKDQKRWVNKRNGPEPPKPEPGPPPPPSRAQTASPSKAAMRPSPLGNNAPPTRSTSAMDFQGPTGGGSAPPPPSRVRSNLVPASDAAPPPPMGGSRPSSAASMTGPPSTHSGPPSRPRSQATKKNLRSRYVDVFSQEQGGSS</sequence>
<feature type="compositionally biased region" description="Basic and acidic residues" evidence="8">
    <location>
        <begin position="461"/>
        <end position="472"/>
    </location>
</feature>
<dbReference type="GO" id="GO:0070971">
    <property type="term" value="C:endoplasmic reticulum exit site"/>
    <property type="evidence" value="ECO:0007669"/>
    <property type="project" value="TreeGrafter"/>
</dbReference>
<evidence type="ECO:0000256" key="3">
    <source>
        <dbReference type="ARBA" id="ARBA00022448"/>
    </source>
</evidence>
<evidence type="ECO:0000313" key="12">
    <source>
        <dbReference type="Proteomes" id="UP000307440"/>
    </source>
</evidence>
<feature type="compositionally biased region" description="Pro residues" evidence="8">
    <location>
        <begin position="405"/>
        <end position="414"/>
    </location>
</feature>